<comment type="similarity">
    <text evidence="1 5">Belongs to the E2F/DP family.</text>
</comment>
<protein>
    <submittedName>
        <fullName evidence="9">E2F/DP family winged-helix DNA-binding domain-containing protein</fullName>
    </submittedName>
</protein>
<dbReference type="InterPro" id="IPR036390">
    <property type="entry name" value="WH_DNA-bd_sf"/>
</dbReference>
<evidence type="ECO:0000256" key="1">
    <source>
        <dbReference type="ARBA" id="ARBA00010940"/>
    </source>
</evidence>
<dbReference type="InterPro" id="IPR003316">
    <property type="entry name" value="E2F_WHTH_DNA-bd_dom"/>
</dbReference>
<proteinExistence type="inferred from homology"/>
<feature type="region of interest" description="Disordered" evidence="6">
    <location>
        <begin position="426"/>
        <end position="478"/>
    </location>
</feature>
<evidence type="ECO:0000259" key="7">
    <source>
        <dbReference type="SMART" id="SM01372"/>
    </source>
</evidence>
<dbReference type="Pfam" id="PF02319">
    <property type="entry name" value="WHD_E2F_TDP"/>
    <property type="match status" value="2"/>
</dbReference>
<dbReference type="InterPro" id="IPR036388">
    <property type="entry name" value="WH-like_DNA-bd_sf"/>
</dbReference>
<evidence type="ECO:0000256" key="5">
    <source>
        <dbReference type="RuleBase" id="RU003796"/>
    </source>
</evidence>
<feature type="compositionally biased region" description="Polar residues" evidence="6">
    <location>
        <begin position="18"/>
        <end position="36"/>
    </location>
</feature>
<evidence type="ECO:0000256" key="2">
    <source>
        <dbReference type="ARBA" id="ARBA00023015"/>
    </source>
</evidence>
<dbReference type="PANTHER" id="PTHR12081:SF7">
    <property type="entry name" value="TRANSCRIPTION FACTOR EFL-3"/>
    <property type="match status" value="1"/>
</dbReference>
<dbReference type="Gene3D" id="1.10.10.10">
    <property type="entry name" value="Winged helix-like DNA-binding domain superfamily/Winged helix DNA-binding domain"/>
    <property type="match status" value="2"/>
</dbReference>
<keyword evidence="2 5" id="KW-0805">Transcription regulation</keyword>
<dbReference type="GO" id="GO:0000981">
    <property type="term" value="F:DNA-binding transcription factor activity, RNA polymerase II-specific"/>
    <property type="evidence" value="ECO:0007669"/>
    <property type="project" value="TreeGrafter"/>
</dbReference>
<feature type="region of interest" description="Disordered" evidence="6">
    <location>
        <begin position="212"/>
        <end position="241"/>
    </location>
</feature>
<dbReference type="SMART" id="SM01372">
    <property type="entry name" value="E2F_TDP"/>
    <property type="match status" value="2"/>
</dbReference>
<dbReference type="GO" id="GO:0090575">
    <property type="term" value="C:RNA polymerase II transcription regulator complex"/>
    <property type="evidence" value="ECO:0007669"/>
    <property type="project" value="TreeGrafter"/>
</dbReference>
<reference evidence="9" key="1">
    <citation type="submission" date="2022-11" db="UniProtKB">
        <authorList>
            <consortium name="WormBaseParasite"/>
        </authorList>
    </citation>
    <scope>IDENTIFICATION</scope>
</reference>
<evidence type="ECO:0000313" key="8">
    <source>
        <dbReference type="Proteomes" id="UP000887566"/>
    </source>
</evidence>
<sequence length="672" mass="74260">MAERDDDVDGHDGKTLEDSMSSSNDSFMLPLTSATSYDDLKAHTMSESHPAPKNSGQSKSRKRSSLESVEDADSDDALDVQSRKEKSLGLLCQRFLTAMGDESRKGNEIHLESVARKMMVEKRRIYDIVNVMEALEAMTKTNKSFYRWDGLTYLPQLMAQLQKEAAEEGLPERIARVEQAMCSFTELAKTAVTGRTLATEIVGTMVTDKNDDNDSGYWGGSQEQLNRPPTATGVEQPKTSTNAAVKPRSIIRFTRDRNGRNSLAQLCRRFLMVLLCSPNNKRRVSLDVASTVLIKDPETEGFEPPSRSRCRRLYDIANVLVAMGLIKKVHYLFGTKKIPLFVYSGPEPNEQGRLEAQDPDSLENTREDHENYVAKKKLALAASRSAPKPLSDSQSQASPIAPSLQRHASLMDICEIAERERKRLNGDLHSASPPPPSEDAQSERQSSESPNENRNHSVIRPKSIVAKPKPQQFVRHTSTDGSGRQYLVRIGNDFHIQSTPASQTTVGLHANKQMALSLAMSRRAYSSPIIGQQRFLPLMTSMVNQRPFPPPAHVNYSPAPLRQINQLVPHSVTSILSSMPVNMSRQAGSYRIASPPKSALNLNRVGSFGSPLSVGQNVEIQSENVVDPAAVQSRKTFALGYADLISSDMRLPAMPEPLLQTAASDIIPNIID</sequence>
<dbReference type="FunFam" id="1.10.10.10:FF:000832">
    <property type="entry name" value="E2F-like (Mammalian transcription factor)"/>
    <property type="match status" value="1"/>
</dbReference>
<dbReference type="GO" id="GO:0000978">
    <property type="term" value="F:RNA polymerase II cis-regulatory region sequence-specific DNA binding"/>
    <property type="evidence" value="ECO:0007669"/>
    <property type="project" value="InterPro"/>
</dbReference>
<comment type="subcellular location">
    <subcellularLocation>
        <location evidence="5">Nucleus</location>
    </subcellularLocation>
</comment>
<feature type="compositionally biased region" description="Acidic residues" evidence="6">
    <location>
        <begin position="68"/>
        <end position="78"/>
    </location>
</feature>
<evidence type="ECO:0000256" key="6">
    <source>
        <dbReference type="SAM" id="MobiDB-lite"/>
    </source>
</evidence>
<organism evidence="8 9">
    <name type="scientific">Plectus sambesii</name>
    <dbReference type="NCBI Taxonomy" id="2011161"/>
    <lineage>
        <taxon>Eukaryota</taxon>
        <taxon>Metazoa</taxon>
        <taxon>Ecdysozoa</taxon>
        <taxon>Nematoda</taxon>
        <taxon>Chromadorea</taxon>
        <taxon>Plectida</taxon>
        <taxon>Plectina</taxon>
        <taxon>Plectoidea</taxon>
        <taxon>Plectidae</taxon>
        <taxon>Plectus</taxon>
    </lineage>
</organism>
<name>A0A914W733_9BILA</name>
<keyword evidence="4 5" id="KW-0804">Transcription</keyword>
<dbReference type="InterPro" id="IPR015633">
    <property type="entry name" value="E2F"/>
</dbReference>
<feature type="region of interest" description="Disordered" evidence="6">
    <location>
        <begin position="1"/>
        <end position="80"/>
    </location>
</feature>
<feature type="compositionally biased region" description="Basic and acidic residues" evidence="6">
    <location>
        <begin position="441"/>
        <end position="455"/>
    </location>
</feature>
<dbReference type="SUPFAM" id="SSF46785">
    <property type="entry name" value="Winged helix' DNA-binding domain"/>
    <property type="match status" value="2"/>
</dbReference>
<accession>A0A914W733</accession>
<dbReference type="FunFam" id="1.10.10.10:FF:000629">
    <property type="entry name" value="Transcription factor E2F/dimerization partner"/>
    <property type="match status" value="1"/>
</dbReference>
<keyword evidence="8" id="KW-1185">Reference proteome</keyword>
<keyword evidence="3 5" id="KW-0238">DNA-binding</keyword>
<evidence type="ECO:0000256" key="3">
    <source>
        <dbReference type="ARBA" id="ARBA00023125"/>
    </source>
</evidence>
<evidence type="ECO:0000256" key="4">
    <source>
        <dbReference type="ARBA" id="ARBA00023163"/>
    </source>
</evidence>
<keyword evidence="5" id="KW-0539">Nucleus</keyword>
<feature type="region of interest" description="Disordered" evidence="6">
    <location>
        <begin position="349"/>
        <end position="368"/>
    </location>
</feature>
<feature type="region of interest" description="Disordered" evidence="6">
    <location>
        <begin position="383"/>
        <end position="404"/>
    </location>
</feature>
<dbReference type="AlphaFoldDB" id="A0A914W733"/>
<dbReference type="Proteomes" id="UP000887566">
    <property type="component" value="Unplaced"/>
</dbReference>
<evidence type="ECO:0000313" key="9">
    <source>
        <dbReference type="WBParaSite" id="PSAMB.scaffold3351size18643.g21130.t1"/>
    </source>
</evidence>
<dbReference type="PANTHER" id="PTHR12081">
    <property type="entry name" value="TRANSCRIPTION FACTOR E2F"/>
    <property type="match status" value="1"/>
</dbReference>
<dbReference type="WBParaSite" id="PSAMB.scaffold3351size18643.g21130.t1">
    <property type="protein sequence ID" value="PSAMB.scaffold3351size18643.g21130.t1"/>
    <property type="gene ID" value="PSAMB.scaffold3351size18643.g21130"/>
</dbReference>
<feature type="domain" description="E2F/DP family winged-helix DNA-binding" evidence="7">
    <location>
        <begin position="258"/>
        <end position="345"/>
    </location>
</feature>
<feature type="domain" description="E2F/DP family winged-helix DNA-binding" evidence="7">
    <location>
        <begin position="83"/>
        <end position="150"/>
    </location>
</feature>